<reference evidence="1" key="1">
    <citation type="submission" date="2021-03" db="EMBL/GenBank/DDBJ databases">
        <title>Evolutionary priming and transition to the ectomycorrhizal habit in an iconic lineage of mushroom-forming fungi: is preadaptation a requirement?</title>
        <authorList>
            <consortium name="DOE Joint Genome Institute"/>
            <person name="Looney B.P."/>
            <person name="Miyauchi S."/>
            <person name="Morin E."/>
            <person name="Drula E."/>
            <person name="Courty P.E."/>
            <person name="Chicoki N."/>
            <person name="Fauchery L."/>
            <person name="Kohler A."/>
            <person name="Kuo A."/>
            <person name="LaButti K."/>
            <person name="Pangilinan J."/>
            <person name="Lipzen A."/>
            <person name="Riley R."/>
            <person name="Andreopoulos W."/>
            <person name="He G."/>
            <person name="Johnson J."/>
            <person name="Barry K.W."/>
            <person name="Grigoriev I.V."/>
            <person name="Nagy L."/>
            <person name="Hibbett D."/>
            <person name="Henrissat B."/>
            <person name="Matheny P.B."/>
            <person name="Labbe J."/>
            <person name="Martin A.F."/>
        </authorList>
    </citation>
    <scope>NUCLEOTIDE SEQUENCE</scope>
    <source>
        <strain evidence="1">BPL698</strain>
    </source>
</reference>
<proteinExistence type="predicted"/>
<gene>
    <name evidence="1" type="ORF">F5148DRAFT_315986</name>
</gene>
<accession>A0ACC0U2M7</accession>
<dbReference type="EMBL" id="JAGFNK010000205">
    <property type="protein sequence ID" value="KAI9458824.1"/>
    <property type="molecule type" value="Genomic_DNA"/>
</dbReference>
<organism evidence="1 2">
    <name type="scientific">Russula earlei</name>
    <dbReference type="NCBI Taxonomy" id="71964"/>
    <lineage>
        <taxon>Eukaryota</taxon>
        <taxon>Fungi</taxon>
        <taxon>Dikarya</taxon>
        <taxon>Basidiomycota</taxon>
        <taxon>Agaricomycotina</taxon>
        <taxon>Agaricomycetes</taxon>
        <taxon>Russulales</taxon>
        <taxon>Russulaceae</taxon>
        <taxon>Russula</taxon>
    </lineage>
</organism>
<keyword evidence="2" id="KW-1185">Reference proteome</keyword>
<dbReference type="Proteomes" id="UP001207468">
    <property type="component" value="Unassembled WGS sequence"/>
</dbReference>
<sequence length="590" mass="63677">MITSASPEHTSQHHSVVSPSSATSPMLRARPRLPAGPRTRKQPTFVERQPAPDDSTKDQHHPSIAHVSLSSSEFTPWITPGLDYRPSDPLPSLSHLALTRAADPQTEPSEPSLRPSHPQTSLRLEISDASQLGISLLHTQQPSEDRHGAMPTSVPGTSRPATPSPILTLSPSVTKPALQNPSQAAVSSAISPPLTLPPLQIDFTPEPLPYKHLTLDAAHWTLTSTELQHLVSSAIRQSAKEQFIRLLPPSIIDNRIPEDAAHIERSWDTAASRWRFEAHRRNMLLRALSASGADSDLLAQLTGTLSNLDRHVQSLLHAAAHRTQLAAARDTHRASALAVALRKLNASYSRRTRDLDKARSHIAILRSEVDEAWKVAEEQAAEVDRLKAEAPAVEPHALTVTAPGDSLIEDDNADEDDGSSNVLHDGASMDLTMISNAEVVDVTGKAVAAQARLTMMRTDRIPPSAFSTRSPSSPVTSGSDTPQRQSSAASQVSRVSAARKRSKRKSRASLRLPGPMSGRSRSNVRGESGVRSTRNKSRSKKGKEPAEAEPPLPWIPADVEGSFLEMEGRPAGDEAGDRQVGSDGDCYDDG</sequence>
<evidence type="ECO:0000313" key="1">
    <source>
        <dbReference type="EMBL" id="KAI9458824.1"/>
    </source>
</evidence>
<name>A0ACC0U2M7_9AGAM</name>
<evidence type="ECO:0000313" key="2">
    <source>
        <dbReference type="Proteomes" id="UP001207468"/>
    </source>
</evidence>
<comment type="caution">
    <text evidence="1">The sequence shown here is derived from an EMBL/GenBank/DDBJ whole genome shotgun (WGS) entry which is preliminary data.</text>
</comment>
<protein>
    <submittedName>
        <fullName evidence="1">Uncharacterized protein</fullName>
    </submittedName>
</protein>